<organism evidence="1 2">
    <name type="scientific">Burkholderia cenocepacia</name>
    <dbReference type="NCBI Taxonomy" id="95486"/>
    <lineage>
        <taxon>Bacteria</taxon>
        <taxon>Pseudomonadati</taxon>
        <taxon>Pseudomonadota</taxon>
        <taxon>Betaproteobacteria</taxon>
        <taxon>Burkholderiales</taxon>
        <taxon>Burkholderiaceae</taxon>
        <taxon>Burkholderia</taxon>
        <taxon>Burkholderia cepacia complex</taxon>
    </lineage>
</organism>
<proteinExistence type="predicted"/>
<dbReference type="EMBL" id="CP007782">
    <property type="protein sequence ID" value="AIO30737.1"/>
    <property type="molecule type" value="Genomic_DNA"/>
</dbReference>
<evidence type="ECO:0000313" key="2">
    <source>
        <dbReference type="Proteomes" id="UP000029413"/>
    </source>
</evidence>
<sequence length="424" mass="46876">MSRGVFAGGSGAAREASLNRLVYENMRRFLGNNPSYSQTIIMLHRALFTCIAVASPALVVAASSVPMEVKTIAYKGWLPYVESGDARRDARINHRIFLDMAEQPAPARYSDGIRKPKEQDGLQGSSDFNFEVLRNDDSVLAIEVDAEGCGAYCEHYSRLYNFDAATGRLISASDIFAPAGGVTLQKKNLAERMAEYNRAIADLGKEAVANRQKKGIATPWPQPWPEGKQDAEEGYIKSAIGMYEYCLESMRSPDYGKYYRWADTPLKIEDGSVTFLYERCSNHASRALDDVGDQAVTYRIENLAPYLTAYGKYLLMRGPQAAPQAEPYRQVLQGRVGQAAITLLLSERYGDGSLSGTYFYGKYRKPIALSGKVNGNVIELTEYEGSDTPNPLIRATIKGDTLEGQWIGGNKTLDFRGACQEFCV</sequence>
<reference evidence="1 2" key="1">
    <citation type="submission" date="2014-05" db="EMBL/GenBank/DDBJ databases">
        <authorList>
            <person name="Bishop-Lilly K.A."/>
            <person name="Broomall S.M."/>
            <person name="Chain P.S."/>
            <person name="Chertkov O."/>
            <person name="Coyne S.R."/>
            <person name="Daligault H.E."/>
            <person name="Davenport K.W."/>
            <person name="Erkkila T."/>
            <person name="Frey K.G."/>
            <person name="Gibbons H.S."/>
            <person name="Gu W."/>
            <person name="Jaissle J."/>
            <person name="Johnson S.L."/>
            <person name="Koroleva G.I."/>
            <person name="Ladner J.T."/>
            <person name="Lo C.-C."/>
            <person name="Minogue T.D."/>
            <person name="Munk C."/>
            <person name="Palacios G.F."/>
            <person name="Redden C.L."/>
            <person name="Rosenzweig C.N."/>
            <person name="Scholz M.B."/>
            <person name="Teshima H."/>
            <person name="Xu Y."/>
        </authorList>
    </citation>
    <scope>NUCLEOTIDE SEQUENCE [LARGE SCALE GENOMIC DNA]</scope>
    <source>
        <strain evidence="1 2">DDS 22E-1</strain>
    </source>
</reference>
<dbReference type="AlphaFoldDB" id="A0AAN0RN11"/>
<name>A0AAN0RN11_9BURK</name>
<protein>
    <submittedName>
        <fullName evidence="1">Uncharacterized protein</fullName>
    </submittedName>
</protein>
<gene>
    <name evidence="1" type="ORF">DM39_7128</name>
</gene>
<keyword evidence="2" id="KW-1185">Reference proteome</keyword>
<dbReference type="Proteomes" id="UP000029413">
    <property type="component" value="Chromosome 3"/>
</dbReference>
<evidence type="ECO:0000313" key="1">
    <source>
        <dbReference type="EMBL" id="AIO30737.1"/>
    </source>
</evidence>
<dbReference type="KEGG" id="bcen:DM39_7128"/>
<accession>A0AAN0RN11</accession>